<proteinExistence type="predicted"/>
<accession>A0ACB5RCR9</accession>
<reference evidence="1" key="1">
    <citation type="journal article" date="2025" name="Int. J. Syst. Evol. Microbiol.">
        <title>Inconstantimicrobium mannanitabidum sp. nov., a novel member of the family Clostridiaceae isolated from anoxic soil under the treatment of reductive soil disinfestation.</title>
        <authorList>
            <person name="Ueki A."/>
            <person name="Tonouchi A."/>
            <person name="Honma S."/>
            <person name="Kaku N."/>
            <person name="Ueki K."/>
        </authorList>
    </citation>
    <scope>NUCLEOTIDE SEQUENCE</scope>
    <source>
        <strain evidence="1">TW13</strain>
    </source>
</reference>
<protein>
    <submittedName>
        <fullName evidence="1">Uncharacterized protein</fullName>
    </submittedName>
</protein>
<keyword evidence="2" id="KW-1185">Reference proteome</keyword>
<name>A0ACB5RCR9_9CLOT</name>
<organism evidence="1 2">
    <name type="scientific">Inconstantimicrobium mannanitabidum</name>
    <dbReference type="NCBI Taxonomy" id="1604901"/>
    <lineage>
        <taxon>Bacteria</taxon>
        <taxon>Bacillati</taxon>
        <taxon>Bacillota</taxon>
        <taxon>Clostridia</taxon>
        <taxon>Eubacteriales</taxon>
        <taxon>Clostridiaceae</taxon>
        <taxon>Inconstantimicrobium</taxon>
    </lineage>
</organism>
<dbReference type="Proteomes" id="UP001058074">
    <property type="component" value="Unassembled WGS sequence"/>
</dbReference>
<sequence length="633" mass="73290">MYSTTVNGKEFTIIFRDKITLFDKLKVLVSKSKLLIIEVKDRKKEFKIKDKNELRLIVDKYVGFYNKSMIITFDDLLKFNEEMDIEKNINTSKFDIKDFIETYDKSQFIAFMIPIIAIVISYFFFQLGYCFWYGFYLGGDLNDYISLIDIFMNPVPFNFKSITIIGVIYLVSLIAYFTPLIASINETKIINKLKYIGICLFIISMLFILCDVLFWGLPDDALNKGGNLIILFLMVTTTILIAALIIKACFHNILMFFSGISYTFIFICLIAGIVKIDSKSYWYIILTIIGLIMIHFGISFKNPVVKKFNKFFKSQTISFLMEILLYLPFIFLLCIGSIKFFELKINRIVLALVTVGLSLIFIILKHEIKQRNLRRKKNKQKVNSPNNDASTSKKKEIVVTSGMLILSLICICVLMIWMTMYIGKTIRNFANIESKDKIIYNVVNDKLQPKVIFGNVVAQTDNVYFISKYPERKLVTIKADNLAIYPRDKFNIICNPRKFYSLKNSILKKYENDLKHSKISVEASKDTLGNPFEYILDIKSNNEIKFSLNYSLDNDGNVVKFKLGVTEIHNKSGIVNDDCVDKLIDELMTMTTNTYNIPALAVESKFYFLNGYLEYVGNKQESDGFYGYEFHKE</sequence>
<evidence type="ECO:0000313" key="1">
    <source>
        <dbReference type="EMBL" id="GKX66891.1"/>
    </source>
</evidence>
<dbReference type="EMBL" id="BROD01000001">
    <property type="protein sequence ID" value="GKX66891.1"/>
    <property type="molecule type" value="Genomic_DNA"/>
</dbReference>
<evidence type="ECO:0000313" key="2">
    <source>
        <dbReference type="Proteomes" id="UP001058074"/>
    </source>
</evidence>
<comment type="caution">
    <text evidence="1">The sequence shown here is derived from an EMBL/GenBank/DDBJ whole genome shotgun (WGS) entry which is preliminary data.</text>
</comment>
<gene>
    <name evidence="1" type="ORF">rsdtw13_21490</name>
</gene>